<evidence type="ECO:0000313" key="9">
    <source>
        <dbReference type="Proteomes" id="UP000630805"/>
    </source>
</evidence>
<proteinExistence type="predicted"/>
<keyword evidence="4 8" id="KW-0560">Oxidoreductase</keyword>
<dbReference type="PANTHER" id="PTHR19372:SF7">
    <property type="entry name" value="SULFITE OXIDASE, MITOCHONDRIAL"/>
    <property type="match status" value="1"/>
</dbReference>
<dbReference type="InterPro" id="IPR030835">
    <property type="entry name" value="Sulfite_DH_SoxC"/>
</dbReference>
<evidence type="ECO:0000256" key="5">
    <source>
        <dbReference type="SAM" id="MobiDB-lite"/>
    </source>
</evidence>
<accession>A0ABX2PS23</accession>
<comment type="cofactor">
    <cofactor evidence="1">
        <name>Mo-molybdopterin</name>
        <dbReference type="ChEBI" id="CHEBI:71302"/>
    </cofactor>
</comment>
<dbReference type="InterPro" id="IPR014756">
    <property type="entry name" value="Ig_E-set"/>
</dbReference>
<dbReference type="InterPro" id="IPR036374">
    <property type="entry name" value="OxRdtase_Mopterin-bd_sf"/>
</dbReference>
<keyword evidence="2" id="KW-0500">Molybdenum</keyword>
<dbReference type="SUPFAM" id="SSF81296">
    <property type="entry name" value="E set domains"/>
    <property type="match status" value="1"/>
</dbReference>
<dbReference type="InterPro" id="IPR005066">
    <property type="entry name" value="MoCF_OxRdtse_dimer"/>
</dbReference>
<dbReference type="Proteomes" id="UP000630805">
    <property type="component" value="Unassembled WGS sequence"/>
</dbReference>
<dbReference type="InterPro" id="IPR006311">
    <property type="entry name" value="TAT_signal"/>
</dbReference>
<keyword evidence="3" id="KW-0479">Metal-binding</keyword>
<protein>
    <submittedName>
        <fullName evidence="8">Sulfite dehydrogenase</fullName>
        <ecNumber evidence="8">1.8.2.1</ecNumber>
    </submittedName>
</protein>
<dbReference type="InterPro" id="IPR008335">
    <property type="entry name" value="Mopterin_OxRdtase_euk"/>
</dbReference>
<dbReference type="Gene3D" id="2.60.40.650">
    <property type="match status" value="1"/>
</dbReference>
<dbReference type="EC" id="1.8.2.1" evidence="8"/>
<dbReference type="RefSeq" id="WP_176865951.1">
    <property type="nucleotide sequence ID" value="NZ_JABXWT010000008.1"/>
</dbReference>
<feature type="domain" description="Oxidoreductase molybdopterin-binding" evidence="6">
    <location>
        <begin position="122"/>
        <end position="291"/>
    </location>
</feature>
<dbReference type="GO" id="GO:0050310">
    <property type="term" value="F:sulfite dehydrogenase activity"/>
    <property type="evidence" value="ECO:0007669"/>
    <property type="project" value="UniProtKB-EC"/>
</dbReference>
<dbReference type="Gene3D" id="3.90.420.10">
    <property type="entry name" value="Oxidoreductase, molybdopterin-binding domain"/>
    <property type="match status" value="1"/>
</dbReference>
<dbReference type="SUPFAM" id="SSF56524">
    <property type="entry name" value="Oxidoreductase molybdopterin-binding domain"/>
    <property type="match status" value="1"/>
</dbReference>
<dbReference type="PRINTS" id="PR00407">
    <property type="entry name" value="EUMOPTERIN"/>
</dbReference>
<name>A0ABX2PS23_9RHOB</name>
<reference evidence="8 9" key="1">
    <citation type="submission" date="2020-06" db="EMBL/GenBank/DDBJ databases">
        <authorList>
            <person name="Cao W.R."/>
        </authorList>
    </citation>
    <scope>NUCLEOTIDE SEQUENCE [LARGE SCALE GENOMIC DNA]</scope>
    <source>
        <strain evidence="8 9">B1Z28</strain>
    </source>
</reference>
<feature type="domain" description="Moybdenum cofactor oxidoreductase dimerisation" evidence="7">
    <location>
        <begin position="316"/>
        <end position="428"/>
    </location>
</feature>
<dbReference type="PANTHER" id="PTHR19372">
    <property type="entry name" value="SULFITE REDUCTASE"/>
    <property type="match status" value="1"/>
</dbReference>
<dbReference type="PROSITE" id="PS51318">
    <property type="entry name" value="TAT"/>
    <property type="match status" value="1"/>
</dbReference>
<evidence type="ECO:0000256" key="2">
    <source>
        <dbReference type="ARBA" id="ARBA00022505"/>
    </source>
</evidence>
<evidence type="ECO:0000259" key="6">
    <source>
        <dbReference type="Pfam" id="PF00174"/>
    </source>
</evidence>
<evidence type="ECO:0000256" key="1">
    <source>
        <dbReference type="ARBA" id="ARBA00001924"/>
    </source>
</evidence>
<organism evidence="8 9">
    <name type="scientific">Ruegeria haliotis</name>
    <dbReference type="NCBI Taxonomy" id="2747601"/>
    <lineage>
        <taxon>Bacteria</taxon>
        <taxon>Pseudomonadati</taxon>
        <taxon>Pseudomonadota</taxon>
        <taxon>Alphaproteobacteria</taxon>
        <taxon>Rhodobacterales</taxon>
        <taxon>Roseobacteraceae</taxon>
        <taxon>Ruegeria</taxon>
    </lineage>
</organism>
<sequence>MSDDQDKQAKSNIKVTRRCLLTGGVGVATGTAATLVAGLGAEGAAAGPLDRPWATELGDPVGTNPYGHPSSFEKTVIRRPTPTEYSPKGYVPPMNESSWTGTPLQDLRGIITPNGLFYERSHGGYADMDPANHKVVIHGLVDRNLELSMEDLRRFPTVTTFRFLECSGNSDLIWGKATYGGQETSPYLTAQDIHGLLSCAEWTGVRLSDLLREAGADTVRAKWLIVEGADSGALARSLPMARALDDCILAFAQNGEMLRPEQGYPVRLLVPGCEGNLNIKWVQRIEVTDQPLFATFETGLYTDLQKSGKAWISSLVMEAKSIITFPSGGQSLPEKGFYQVRGIAWSGRGRISHVDVSLDGGRNWTQAQLTEPVMSKCLTEFTMPWRWDGSETLIMSRATDETGYTQPFVQQIVEARGKFSEYHNNGIQTWRVESNGEVYNAQG</sequence>
<dbReference type="EMBL" id="JABXWT010000008">
    <property type="protein sequence ID" value="NVO56983.1"/>
    <property type="molecule type" value="Genomic_DNA"/>
</dbReference>
<evidence type="ECO:0000256" key="4">
    <source>
        <dbReference type="ARBA" id="ARBA00023002"/>
    </source>
</evidence>
<dbReference type="Pfam" id="PF03404">
    <property type="entry name" value="Mo-co_dimer"/>
    <property type="match status" value="1"/>
</dbReference>
<evidence type="ECO:0000259" key="7">
    <source>
        <dbReference type="Pfam" id="PF03404"/>
    </source>
</evidence>
<comment type="caution">
    <text evidence="8">The sequence shown here is derived from an EMBL/GenBank/DDBJ whole genome shotgun (WGS) entry which is preliminary data.</text>
</comment>
<feature type="region of interest" description="Disordered" evidence="5">
    <location>
        <begin position="50"/>
        <end position="73"/>
    </location>
</feature>
<dbReference type="Pfam" id="PF00174">
    <property type="entry name" value="Oxidored_molyb"/>
    <property type="match status" value="1"/>
</dbReference>
<evidence type="ECO:0000313" key="8">
    <source>
        <dbReference type="EMBL" id="NVO56983.1"/>
    </source>
</evidence>
<evidence type="ECO:0000256" key="3">
    <source>
        <dbReference type="ARBA" id="ARBA00022723"/>
    </source>
</evidence>
<keyword evidence="9" id="KW-1185">Reference proteome</keyword>
<gene>
    <name evidence="8" type="primary">soxC</name>
    <name evidence="8" type="ORF">HW561_14400</name>
</gene>
<dbReference type="NCBIfam" id="TIGR04555">
    <property type="entry name" value="sulfite_DH_soxC"/>
    <property type="match status" value="1"/>
</dbReference>
<dbReference type="InterPro" id="IPR000572">
    <property type="entry name" value="OxRdtase_Mopterin-bd_dom"/>
</dbReference>